<accession>A0A6J0JLW6</accession>
<dbReference type="PANTHER" id="PTHR33248">
    <property type="entry name" value="ZINC ION-BINDING PROTEIN"/>
    <property type="match status" value="1"/>
</dbReference>
<dbReference type="OrthoDB" id="1099840at2759"/>
<evidence type="ECO:0000256" key="2">
    <source>
        <dbReference type="ARBA" id="ARBA00022771"/>
    </source>
</evidence>
<dbReference type="Pfam" id="PF06839">
    <property type="entry name" value="Zn_ribbon_GRF"/>
    <property type="match status" value="1"/>
</dbReference>
<evidence type="ECO:0000256" key="5">
    <source>
        <dbReference type="SAM" id="Coils"/>
    </source>
</evidence>
<organism evidence="8 9">
    <name type="scientific">Raphanus sativus</name>
    <name type="common">Radish</name>
    <name type="synonym">Raphanus raphanistrum var. sativus</name>
    <dbReference type="NCBI Taxonomy" id="3726"/>
    <lineage>
        <taxon>Eukaryota</taxon>
        <taxon>Viridiplantae</taxon>
        <taxon>Streptophyta</taxon>
        <taxon>Embryophyta</taxon>
        <taxon>Tracheophyta</taxon>
        <taxon>Spermatophyta</taxon>
        <taxon>Magnoliopsida</taxon>
        <taxon>eudicotyledons</taxon>
        <taxon>Gunneridae</taxon>
        <taxon>Pentapetalae</taxon>
        <taxon>rosids</taxon>
        <taxon>malvids</taxon>
        <taxon>Brassicales</taxon>
        <taxon>Brassicaceae</taxon>
        <taxon>Brassiceae</taxon>
        <taxon>Raphanus</taxon>
    </lineage>
</organism>
<feature type="coiled-coil region" evidence="5">
    <location>
        <begin position="92"/>
        <end position="119"/>
    </location>
</feature>
<dbReference type="RefSeq" id="XP_018435996.1">
    <property type="nucleotide sequence ID" value="XM_018580494.1"/>
</dbReference>
<keyword evidence="1" id="KW-0479">Metal-binding</keyword>
<keyword evidence="6" id="KW-1133">Transmembrane helix</keyword>
<reference evidence="9" key="2">
    <citation type="submission" date="2025-08" db="UniProtKB">
        <authorList>
            <consortium name="RefSeq"/>
        </authorList>
    </citation>
    <scope>IDENTIFICATION</scope>
    <source>
        <tissue evidence="9">Leaf</tissue>
    </source>
</reference>
<proteinExistence type="predicted"/>
<keyword evidence="5" id="KW-0175">Coiled coil</keyword>
<name>A0A6J0JLW6_RAPSA</name>
<keyword evidence="6" id="KW-0812">Transmembrane</keyword>
<evidence type="ECO:0000256" key="3">
    <source>
        <dbReference type="ARBA" id="ARBA00022833"/>
    </source>
</evidence>
<dbReference type="Proteomes" id="UP000504610">
    <property type="component" value="Chromosome 6"/>
</dbReference>
<evidence type="ECO:0000313" key="9">
    <source>
        <dbReference type="RefSeq" id="XP_018435996.1"/>
    </source>
</evidence>
<feature type="transmembrane region" description="Helical" evidence="6">
    <location>
        <begin position="129"/>
        <end position="147"/>
    </location>
</feature>
<dbReference type="GO" id="GO:0008270">
    <property type="term" value="F:zinc ion binding"/>
    <property type="evidence" value="ECO:0007669"/>
    <property type="project" value="UniProtKB-KW"/>
</dbReference>
<dbReference type="InterPro" id="IPR010666">
    <property type="entry name" value="Znf_GRF"/>
</dbReference>
<evidence type="ECO:0000313" key="8">
    <source>
        <dbReference type="Proteomes" id="UP000504610"/>
    </source>
</evidence>
<gene>
    <name evidence="9" type="primary">LOC108808331</name>
</gene>
<protein>
    <submittedName>
        <fullName evidence="9">Uncharacterized protein At4g04775-like</fullName>
    </submittedName>
</protein>
<dbReference type="PROSITE" id="PS51999">
    <property type="entry name" value="ZF_GRF"/>
    <property type="match status" value="1"/>
</dbReference>
<keyword evidence="6" id="KW-0472">Membrane</keyword>
<keyword evidence="8" id="KW-1185">Reference proteome</keyword>
<sequence>MSSVNSSSYSTDRLDRQRGIPTRCKCGEKVARFTSKTVTNPGRLFHRCPMGSEMDKTHLFKWTDESVVEEVEDFQELFDVLLVDTSEIQRSMQACETRLKCHESRIVEMEDAVSRCQEKTIKCISDLRILKALFLCCLVMIFIYFNYA</sequence>
<evidence type="ECO:0000256" key="4">
    <source>
        <dbReference type="PROSITE-ProRule" id="PRU01343"/>
    </source>
</evidence>
<evidence type="ECO:0000256" key="1">
    <source>
        <dbReference type="ARBA" id="ARBA00022723"/>
    </source>
</evidence>
<reference evidence="8" key="1">
    <citation type="journal article" date="2019" name="Database">
        <title>The radish genome database (RadishGD): an integrated information resource for radish genomics.</title>
        <authorList>
            <person name="Yu H.J."/>
            <person name="Baek S."/>
            <person name="Lee Y.J."/>
            <person name="Cho A."/>
            <person name="Mun J.H."/>
        </authorList>
    </citation>
    <scope>NUCLEOTIDE SEQUENCE [LARGE SCALE GENOMIC DNA]</scope>
    <source>
        <strain evidence="8">cv. WK10039</strain>
    </source>
</reference>
<dbReference type="KEGG" id="rsz:108808331"/>
<keyword evidence="3" id="KW-0862">Zinc</keyword>
<evidence type="ECO:0000256" key="6">
    <source>
        <dbReference type="SAM" id="Phobius"/>
    </source>
</evidence>
<dbReference type="AlphaFoldDB" id="A0A6J0JLW6"/>
<evidence type="ECO:0000259" key="7">
    <source>
        <dbReference type="PROSITE" id="PS51999"/>
    </source>
</evidence>
<keyword evidence="2 4" id="KW-0863">Zinc-finger</keyword>
<dbReference type="GeneID" id="108808331"/>
<feature type="domain" description="GRF-type" evidence="7">
    <location>
        <begin position="24"/>
        <end position="66"/>
    </location>
</feature>